<gene>
    <name evidence="2" type="ORF">ACFSX9_00305</name>
</gene>
<feature type="transmembrane region" description="Helical" evidence="1">
    <location>
        <begin position="59"/>
        <end position="78"/>
    </location>
</feature>
<keyword evidence="2" id="KW-0378">Hydrolase</keyword>
<dbReference type="InterPro" id="IPR007404">
    <property type="entry name" value="YdjM-like"/>
</dbReference>
<proteinExistence type="predicted"/>
<keyword evidence="3" id="KW-1185">Reference proteome</keyword>
<keyword evidence="1" id="KW-1133">Transmembrane helix</keyword>
<feature type="transmembrane region" description="Helical" evidence="1">
    <location>
        <begin position="157"/>
        <end position="179"/>
    </location>
</feature>
<feature type="transmembrane region" description="Helical" evidence="1">
    <location>
        <begin position="27"/>
        <end position="47"/>
    </location>
</feature>
<evidence type="ECO:0000313" key="3">
    <source>
        <dbReference type="Proteomes" id="UP001597549"/>
    </source>
</evidence>
<sequence length="332" mass="37801">MDSFTQIVLGIATAEIVAGKKLQNKTFLYGAILGTIPDLDIVIGKFMSDVDGVAIHRGLSHSLLFFLFLSPVLGGIISKIEKNRIGFKTASWLAFWCLTTHVLLDLFTSWGTQIFWPLEHRFALKTIFVIDPLYTVPLLISLIFVWKSKDFLVRKTYLNRGLIISSAYLLLTCIVKLIAVQRFENALENQNISYSEILVKPTAFNTILWNANIATPEGYYLGDYSFFDSQPISFKFYPKNIDLEDKLAQVEDFQKLQKISEGWYLVSEDNDKLYFNDLRFGLLNDDPKNLQFAFSYLFVPNSEGKMIAKEAPKAKRDGKALLGKIFTRIQGN</sequence>
<dbReference type="EMBL" id="JBHUOL010000001">
    <property type="protein sequence ID" value="MFD2907164.1"/>
    <property type="molecule type" value="Genomic_DNA"/>
</dbReference>
<protein>
    <submittedName>
        <fullName evidence="2">Metal-dependent hydrolase</fullName>
    </submittedName>
</protein>
<keyword evidence="1" id="KW-0472">Membrane</keyword>
<comment type="caution">
    <text evidence="2">The sequence shown here is derived from an EMBL/GenBank/DDBJ whole genome shotgun (WGS) entry which is preliminary data.</text>
</comment>
<reference evidence="3" key="1">
    <citation type="journal article" date="2019" name="Int. J. Syst. Evol. Microbiol.">
        <title>The Global Catalogue of Microorganisms (GCM) 10K type strain sequencing project: providing services to taxonomists for standard genome sequencing and annotation.</title>
        <authorList>
            <consortium name="The Broad Institute Genomics Platform"/>
            <consortium name="The Broad Institute Genome Sequencing Center for Infectious Disease"/>
            <person name="Wu L."/>
            <person name="Ma J."/>
        </authorList>
    </citation>
    <scope>NUCLEOTIDE SEQUENCE [LARGE SCALE GENOMIC DNA]</scope>
    <source>
        <strain evidence="3">KCTC 52644</strain>
    </source>
</reference>
<dbReference type="GO" id="GO:0016787">
    <property type="term" value="F:hydrolase activity"/>
    <property type="evidence" value="ECO:0007669"/>
    <property type="project" value="UniProtKB-KW"/>
</dbReference>
<evidence type="ECO:0000256" key="1">
    <source>
        <dbReference type="SAM" id="Phobius"/>
    </source>
</evidence>
<feature type="transmembrane region" description="Helical" evidence="1">
    <location>
        <begin position="122"/>
        <end position="145"/>
    </location>
</feature>
<keyword evidence="1" id="KW-0812">Transmembrane</keyword>
<dbReference type="PANTHER" id="PTHR40031">
    <property type="entry name" value="HYPOTHETICAL MEMBRANE SPANNING PROTEIN"/>
    <property type="match status" value="1"/>
</dbReference>
<dbReference type="RefSeq" id="WP_379802949.1">
    <property type="nucleotide sequence ID" value="NZ_JBHUOL010000001.1"/>
</dbReference>
<name>A0ABW5Z329_9FLAO</name>
<dbReference type="Pfam" id="PF04307">
    <property type="entry name" value="YdjM"/>
    <property type="match status" value="1"/>
</dbReference>
<evidence type="ECO:0000313" key="2">
    <source>
        <dbReference type="EMBL" id="MFD2907164.1"/>
    </source>
</evidence>
<dbReference type="Proteomes" id="UP001597549">
    <property type="component" value="Unassembled WGS sequence"/>
</dbReference>
<accession>A0ABW5Z329</accession>
<dbReference type="InterPro" id="IPR053170">
    <property type="entry name" value="Transcription_regulator"/>
</dbReference>
<dbReference type="PANTHER" id="PTHR40031:SF1">
    <property type="entry name" value="MEMBRANE-BOUND METAL-DEPENDENT HYDROLASE"/>
    <property type="match status" value="1"/>
</dbReference>
<organism evidence="2 3">
    <name type="scientific">Flavobacterium ardleyense</name>
    <dbReference type="NCBI Taxonomy" id="2038737"/>
    <lineage>
        <taxon>Bacteria</taxon>
        <taxon>Pseudomonadati</taxon>
        <taxon>Bacteroidota</taxon>
        <taxon>Flavobacteriia</taxon>
        <taxon>Flavobacteriales</taxon>
        <taxon>Flavobacteriaceae</taxon>
        <taxon>Flavobacterium</taxon>
    </lineage>
</organism>
<feature type="transmembrane region" description="Helical" evidence="1">
    <location>
        <begin position="90"/>
        <end position="110"/>
    </location>
</feature>